<proteinExistence type="predicted"/>
<dbReference type="OrthoDB" id="2514at10239"/>
<keyword evidence="2" id="KW-0378">Hydrolase</keyword>
<name>D0U235_9CAUD</name>
<dbReference type="PROSITE" id="PS51192">
    <property type="entry name" value="HELICASE_ATP_BIND_1"/>
    <property type="match status" value="1"/>
</dbReference>
<dbReference type="KEGG" id="vg:8684237"/>
<dbReference type="RefSeq" id="YP_003359142.1">
    <property type="nucleotide sequence ID" value="NC_013698.1"/>
</dbReference>
<dbReference type="InterPro" id="IPR014001">
    <property type="entry name" value="Helicase_ATP-bd"/>
</dbReference>
<dbReference type="Gene3D" id="3.40.50.300">
    <property type="entry name" value="P-loop containing nucleotide triphosphate hydrolases"/>
    <property type="match status" value="2"/>
</dbReference>
<dbReference type="SMART" id="SM00487">
    <property type="entry name" value="DEXDc"/>
    <property type="match status" value="1"/>
</dbReference>
<dbReference type="GO" id="GO:0005524">
    <property type="term" value="F:ATP binding"/>
    <property type="evidence" value="ECO:0007669"/>
    <property type="project" value="InterPro"/>
</dbReference>
<dbReference type="PANTHER" id="PTHR45629:SF7">
    <property type="entry name" value="DNA EXCISION REPAIR PROTEIN ERCC-6-RELATED"/>
    <property type="match status" value="1"/>
</dbReference>
<evidence type="ECO:0000259" key="1">
    <source>
        <dbReference type="PROSITE" id="PS51192"/>
    </source>
</evidence>
<dbReference type="EMBL" id="GQ241246">
    <property type="protein sequence ID" value="ACY35947.1"/>
    <property type="molecule type" value="Genomic_DNA"/>
</dbReference>
<sequence length="533" mass="59862">MGKAGDAALFAEFGLSLPVRDNGRGGPTERAIQNIHSEPVGTATGLPSTALIPYPFQEADIQAILDGGGCGFVVAETGAGKTLIATEVMRRSSAQTMLIVAVRSTIRDTWTEGIIRQDPTAKVYRLDGTKENAENWVNYTLGMPGYYICTHSIFTLRAEELNHGNPDQTIVDEAHLLSNRESAGGRALRRFRSRARLAMSGTMFRNRFDNFWNLLRWVYPKRDKPGDIADKSYWRWCQKWCRMVYAHFKQSKQEPDGELVPGALAAAIPVYVQHFKRRNCCEFHPKGFLDLPEPIEIRRILELTPAQKRMIKQMETDYIAWLEDNPTVAKLPVTARMRIRQMTLAVPSVIPATEDEKEEVYFDVDCESPTLDDIEEWLKAHPDEKVLFLAQSQKFLAEATRRFKAKGYQAFEWSGMASEASRDVAKEQFKNGSLQLVFGQVQSIGTGIDGLQSATNILWSLETGDDATTEIQAEGRLDRRGQVRGVVHIKSIRAGSIDENVMGKQLEKRLAMNASLKRECVGRSSLILCIHGY</sequence>
<keyword evidence="2" id="KW-0347">Helicase</keyword>
<keyword evidence="3" id="KW-1185">Reference proteome</keyword>
<keyword evidence="2" id="KW-0067">ATP-binding</keyword>
<dbReference type="Pfam" id="PF00176">
    <property type="entry name" value="SNF2-rel_dom"/>
    <property type="match status" value="1"/>
</dbReference>
<dbReference type="Pfam" id="PF00271">
    <property type="entry name" value="Helicase_C"/>
    <property type="match status" value="1"/>
</dbReference>
<evidence type="ECO:0000313" key="3">
    <source>
        <dbReference type="Proteomes" id="UP000002628"/>
    </source>
</evidence>
<dbReference type="GO" id="GO:0004386">
    <property type="term" value="F:helicase activity"/>
    <property type="evidence" value="ECO:0007669"/>
    <property type="project" value="UniProtKB-KW"/>
</dbReference>
<dbReference type="PANTHER" id="PTHR45629">
    <property type="entry name" value="SNF2/RAD54 FAMILY MEMBER"/>
    <property type="match status" value="1"/>
</dbReference>
<reference evidence="2 3" key="1">
    <citation type="journal article" date="2010" name="Microbiology">
        <title>The endolysins of bacteriophages CMP1 and CN77 are specific for the lysis of Clavibacter michiganensis strains.</title>
        <authorList>
            <person name="Wittmann J."/>
            <person name="Eichenlaub R."/>
            <person name="Dreiseikelmann B."/>
        </authorList>
    </citation>
    <scope>NUCLEOTIDE SEQUENCE [LARGE SCALE GENOMIC DNA]</scope>
</reference>
<dbReference type="Proteomes" id="UP000002628">
    <property type="component" value="Segment"/>
</dbReference>
<gene>
    <name evidence="2" type="ORF">CMP1-51</name>
</gene>
<accession>D0U235</accession>
<dbReference type="InterPro" id="IPR027417">
    <property type="entry name" value="P-loop_NTPase"/>
</dbReference>
<protein>
    <submittedName>
        <fullName evidence="2">Putative helicase</fullName>
    </submittedName>
</protein>
<keyword evidence="2" id="KW-0547">Nucleotide-binding</keyword>
<feature type="domain" description="Helicase ATP-binding" evidence="1">
    <location>
        <begin position="62"/>
        <end position="221"/>
    </location>
</feature>
<organism evidence="2 3">
    <name type="scientific">Clavibacter phage CMP1</name>
    <dbReference type="NCBI Taxonomy" id="686439"/>
    <lineage>
        <taxon>Viruses</taxon>
        <taxon>Duplodnaviria</taxon>
        <taxon>Heunggongvirae</taxon>
        <taxon>Uroviricota</taxon>
        <taxon>Caudoviricetes</taxon>
        <taxon>Cimpunavirus</taxon>
        <taxon>Cimpunavirus CMP1</taxon>
    </lineage>
</organism>
<dbReference type="InterPro" id="IPR050496">
    <property type="entry name" value="SNF2_RAD54_helicase_repair"/>
</dbReference>
<dbReference type="InterPro" id="IPR001650">
    <property type="entry name" value="Helicase_C-like"/>
</dbReference>
<dbReference type="SUPFAM" id="SSF52540">
    <property type="entry name" value="P-loop containing nucleoside triphosphate hydrolases"/>
    <property type="match status" value="2"/>
</dbReference>
<dbReference type="InterPro" id="IPR000330">
    <property type="entry name" value="SNF2_N"/>
</dbReference>
<dbReference type="GeneID" id="8684237"/>
<evidence type="ECO:0000313" key="2">
    <source>
        <dbReference type="EMBL" id="ACY35947.1"/>
    </source>
</evidence>